<dbReference type="Pfam" id="PF13671">
    <property type="entry name" value="AAA_33"/>
    <property type="match status" value="1"/>
</dbReference>
<dbReference type="SUPFAM" id="SSF52540">
    <property type="entry name" value="P-loop containing nucleoside triphosphate hydrolases"/>
    <property type="match status" value="1"/>
</dbReference>
<dbReference type="InterPro" id="IPR027417">
    <property type="entry name" value="P-loop_NTPase"/>
</dbReference>
<dbReference type="Proteomes" id="UP001595957">
    <property type="component" value="Unassembled WGS sequence"/>
</dbReference>
<name>A0ABV9F095_9SPHN</name>
<dbReference type="RefSeq" id="WP_380803240.1">
    <property type="nucleotide sequence ID" value="NZ_JBHSFZ010000008.1"/>
</dbReference>
<reference evidence="2" key="1">
    <citation type="journal article" date="2019" name="Int. J. Syst. Evol. Microbiol.">
        <title>The Global Catalogue of Microorganisms (GCM) 10K type strain sequencing project: providing services to taxonomists for standard genome sequencing and annotation.</title>
        <authorList>
            <consortium name="The Broad Institute Genomics Platform"/>
            <consortium name="The Broad Institute Genome Sequencing Center for Infectious Disease"/>
            <person name="Wu L."/>
            <person name="Ma J."/>
        </authorList>
    </citation>
    <scope>NUCLEOTIDE SEQUENCE [LARGE SCALE GENOMIC DNA]</scope>
    <source>
        <strain evidence="2">NBRC 103632</strain>
    </source>
</reference>
<gene>
    <name evidence="1" type="ORF">ACFO3E_06155</name>
</gene>
<organism evidence="1 2">
    <name type="scientific">Sphingobium tyrosinilyticum</name>
    <dbReference type="NCBI Taxonomy" id="2715436"/>
    <lineage>
        <taxon>Bacteria</taxon>
        <taxon>Pseudomonadati</taxon>
        <taxon>Pseudomonadota</taxon>
        <taxon>Alphaproteobacteria</taxon>
        <taxon>Sphingomonadales</taxon>
        <taxon>Sphingomonadaceae</taxon>
        <taxon>Sphingobium</taxon>
    </lineage>
</organism>
<keyword evidence="1" id="KW-0808">Transferase</keyword>
<dbReference type="EMBL" id="JBHSFZ010000008">
    <property type="protein sequence ID" value="MFC4593774.1"/>
    <property type="molecule type" value="Genomic_DNA"/>
</dbReference>
<proteinExistence type="predicted"/>
<protein>
    <submittedName>
        <fullName evidence="1">Isopentenyl transferase family protein</fullName>
    </submittedName>
</protein>
<dbReference type="Gene3D" id="3.40.50.300">
    <property type="entry name" value="P-loop containing nucleotide triphosphate hydrolases"/>
    <property type="match status" value="1"/>
</dbReference>
<evidence type="ECO:0000313" key="2">
    <source>
        <dbReference type="Proteomes" id="UP001595957"/>
    </source>
</evidence>
<accession>A0ABV9F095</accession>
<comment type="caution">
    <text evidence="1">The sequence shown here is derived from an EMBL/GenBank/DDBJ whole genome shotgun (WGS) entry which is preliminary data.</text>
</comment>
<dbReference type="GO" id="GO:0016740">
    <property type="term" value="F:transferase activity"/>
    <property type="evidence" value="ECO:0007669"/>
    <property type="project" value="UniProtKB-KW"/>
</dbReference>
<evidence type="ECO:0000313" key="1">
    <source>
        <dbReference type="EMBL" id="MFC4593774.1"/>
    </source>
</evidence>
<sequence>MTIVVIHGPPGSGKTTNASTLARFHGVSVIVDDGACMGQRFPAGDALVLTTRSPDEVREWQAQSRRFGPLTFVLIATALKIVGAQPPRGTRKLAA</sequence>
<keyword evidence="2" id="KW-1185">Reference proteome</keyword>